<sequence>MPTKSDGDATSHYFTEFHYTERMFTHFQAFENAEILRGRNGCCLQSTLSSDLLSSQRSSQGISKNFFVDPSAVADDDSNEEEEEVEIDDEENQDWFVDGLNVFRQRYASSVPEIRISVWAKAQKIIVLANANIDRDLLQFNLIPLTPSQERCFDGCDKY</sequence>
<accession>A0A162RMZ3</accession>
<dbReference type="EMBL" id="AMYB01000001">
    <property type="protein sequence ID" value="OAD07429.1"/>
    <property type="molecule type" value="Genomic_DNA"/>
</dbReference>
<dbReference type="Proteomes" id="UP000077051">
    <property type="component" value="Unassembled WGS sequence"/>
</dbReference>
<name>A0A162RMZ3_MUCCL</name>
<reference evidence="1 2" key="1">
    <citation type="submission" date="2015-06" db="EMBL/GenBank/DDBJ databases">
        <title>Expansion of signal transduction pathways in fungi by whole-genome duplication.</title>
        <authorList>
            <consortium name="DOE Joint Genome Institute"/>
            <person name="Corrochano L.M."/>
            <person name="Kuo A."/>
            <person name="Marcet-Houben M."/>
            <person name="Polaino S."/>
            <person name="Salamov A."/>
            <person name="Villalobos J.M."/>
            <person name="Alvarez M.I."/>
            <person name="Avalos J."/>
            <person name="Benito E.P."/>
            <person name="Benoit I."/>
            <person name="Burger G."/>
            <person name="Camino L.P."/>
            <person name="Canovas D."/>
            <person name="Cerda-Olmedo E."/>
            <person name="Cheng J.-F."/>
            <person name="Dominguez A."/>
            <person name="Elias M."/>
            <person name="Eslava A.P."/>
            <person name="Glaser F."/>
            <person name="Grimwood J."/>
            <person name="Gutierrez G."/>
            <person name="Heitman J."/>
            <person name="Henrissat B."/>
            <person name="Iturriaga E.A."/>
            <person name="Lang B.F."/>
            <person name="Lavin J.L."/>
            <person name="Lee S."/>
            <person name="Li W."/>
            <person name="Lindquist E."/>
            <person name="Lopez-Garcia S."/>
            <person name="Luque E.M."/>
            <person name="Marcos A.T."/>
            <person name="Martin J."/>
            <person name="Mccluskey K."/>
            <person name="Medina H.R."/>
            <person name="Miralles-Duran A."/>
            <person name="Miyazaki A."/>
            <person name="Munoz-Torres E."/>
            <person name="Oguiza J.A."/>
            <person name="Ohm R."/>
            <person name="Olmedo M."/>
            <person name="Orejas M."/>
            <person name="Ortiz-Castellanos L."/>
            <person name="Pisabarro A.G."/>
            <person name="Rodriguez-Romero J."/>
            <person name="Ruiz-Herrera J."/>
            <person name="Ruiz-Vazquez R."/>
            <person name="Sanz C."/>
            <person name="Schackwitz W."/>
            <person name="Schmutz J."/>
            <person name="Shahriari M."/>
            <person name="Shelest E."/>
            <person name="Silva-Franco F."/>
            <person name="Soanes D."/>
            <person name="Syed K."/>
            <person name="Tagua V.G."/>
            <person name="Talbot N.J."/>
            <person name="Thon M."/>
            <person name="De Vries R.P."/>
            <person name="Wiebenga A."/>
            <person name="Yadav J.S."/>
            <person name="Braun E.L."/>
            <person name="Baker S."/>
            <person name="Garre V."/>
            <person name="Horwitz B."/>
            <person name="Torres-Martinez S."/>
            <person name="Idnurm A."/>
            <person name="Herrera-Estrella A."/>
            <person name="Gabaldon T."/>
            <person name="Grigoriev I.V."/>
        </authorList>
    </citation>
    <scope>NUCLEOTIDE SEQUENCE [LARGE SCALE GENOMIC DNA]</scope>
    <source>
        <strain evidence="1 2">CBS 277.49</strain>
    </source>
</reference>
<evidence type="ECO:0000313" key="2">
    <source>
        <dbReference type="Proteomes" id="UP000077051"/>
    </source>
</evidence>
<gene>
    <name evidence="1" type="ORF">MUCCIDRAFT_157710</name>
</gene>
<organism evidence="1 2">
    <name type="scientific">Mucor lusitanicus CBS 277.49</name>
    <dbReference type="NCBI Taxonomy" id="747725"/>
    <lineage>
        <taxon>Eukaryota</taxon>
        <taxon>Fungi</taxon>
        <taxon>Fungi incertae sedis</taxon>
        <taxon>Mucoromycota</taxon>
        <taxon>Mucoromycotina</taxon>
        <taxon>Mucoromycetes</taxon>
        <taxon>Mucorales</taxon>
        <taxon>Mucorineae</taxon>
        <taxon>Mucoraceae</taxon>
        <taxon>Mucor</taxon>
    </lineage>
</organism>
<protein>
    <submittedName>
        <fullName evidence="1">Uncharacterized protein</fullName>
    </submittedName>
</protein>
<keyword evidence="2" id="KW-1185">Reference proteome</keyword>
<proteinExistence type="predicted"/>
<dbReference type="VEuPathDB" id="FungiDB:MUCCIDRAFT_157710"/>
<comment type="caution">
    <text evidence="1">The sequence shown here is derived from an EMBL/GenBank/DDBJ whole genome shotgun (WGS) entry which is preliminary data.</text>
</comment>
<dbReference type="AlphaFoldDB" id="A0A162RMZ3"/>
<evidence type="ECO:0000313" key="1">
    <source>
        <dbReference type="EMBL" id="OAD07429.1"/>
    </source>
</evidence>